<reference evidence="1" key="1">
    <citation type="submission" date="2021-02" db="EMBL/GenBank/DDBJ databases">
        <authorList>
            <person name="Dougan E. K."/>
            <person name="Rhodes N."/>
            <person name="Thang M."/>
            <person name="Chan C."/>
        </authorList>
    </citation>
    <scope>NUCLEOTIDE SEQUENCE</scope>
</reference>
<proteinExistence type="predicted"/>
<dbReference type="OrthoDB" id="425075at2759"/>
<name>A0A812TXH6_9DINO</name>
<dbReference type="Proteomes" id="UP000604046">
    <property type="component" value="Unassembled WGS sequence"/>
</dbReference>
<dbReference type="EMBL" id="CAJNDS010002618">
    <property type="protein sequence ID" value="CAE7546682.1"/>
    <property type="molecule type" value="Genomic_DNA"/>
</dbReference>
<organism evidence="1 2">
    <name type="scientific">Symbiodinium natans</name>
    <dbReference type="NCBI Taxonomy" id="878477"/>
    <lineage>
        <taxon>Eukaryota</taxon>
        <taxon>Sar</taxon>
        <taxon>Alveolata</taxon>
        <taxon>Dinophyceae</taxon>
        <taxon>Suessiales</taxon>
        <taxon>Symbiodiniaceae</taxon>
        <taxon>Symbiodinium</taxon>
    </lineage>
</organism>
<evidence type="ECO:0000313" key="2">
    <source>
        <dbReference type="Proteomes" id="UP000604046"/>
    </source>
</evidence>
<dbReference type="AlphaFoldDB" id="A0A812TXH6"/>
<keyword evidence="2" id="KW-1185">Reference proteome</keyword>
<comment type="caution">
    <text evidence="1">The sequence shown here is derived from an EMBL/GenBank/DDBJ whole genome shotgun (WGS) entry which is preliminary data.</text>
</comment>
<evidence type="ECO:0000313" key="1">
    <source>
        <dbReference type="EMBL" id="CAE7546682.1"/>
    </source>
</evidence>
<gene>
    <name evidence="1" type="ORF">SNAT2548_LOCUS30678</name>
</gene>
<accession>A0A812TXH6</accession>
<protein>
    <submittedName>
        <fullName evidence="1">Uncharacterized protein</fullName>
    </submittedName>
</protein>
<sequence>MARAPQTPLCSRIIPDEDCNLAMVDGELKINEANLDLSPPAFTGCKHPMLKDELKPGRLGQRRWQSIPDIPRIQFIQAPFPLPSFPLTAFAKPFLSKALRLPCFPQGCKESEGRVLGGPLSEALEALPLLIRRMLR</sequence>